<sequence length="591" mass="66159">MSLIFSLASSSTQLVNLTSDVVPVFLAGSVFMAMICALCVTHNPILRLSLVVNGVLGLAILSLGLPWLVILLALSLCFHLWQAFRTTNWLAIILSVAAAISFAVLYSAHLLLDNALYWLVFSVVILSVSGFFNYEEPEDEEQVEIEPLHNDDLDATPLTGLPDRNALKNTFVAWSEEHSANCALVMIRLEGFNNVNQHIGRDFGDLLLAQSATRIKQQLSVDAVLSIPSSAGKAEKLAHLGGLNFAFICSLEEQKHLHEQLISQIKQVTLKPFNVANCTIEVKVRASYVNCDEPEYSFENLISFANLALDSNPERAIVPYHPQMMIEQLEQQARLRELAHLDFASELELYFQPVIRNSDEHIEFLELLLRWQHPKQGILSANKFIDDIRVAGLSYPVAAYVIERAAELAMALRMEGIELPLSINVFGPEMLHEEFIEFVDRIMTEHRLEPGDLIIECPLDLFMSLDDQGKAMVARLNSIGIKLCIDGFGDTPIWLAKLPNLNVEYIKVAASLTADFAHQSQVRSLVSGMVDMHNQNNAKVICEGVETLEQLKFVKSLNTYAAQGYYFNYPLSSVGMMSWLKQWRLEHQGES</sequence>
<dbReference type="PANTHER" id="PTHR33121:SF79">
    <property type="entry name" value="CYCLIC DI-GMP PHOSPHODIESTERASE PDED-RELATED"/>
    <property type="match status" value="1"/>
</dbReference>
<dbReference type="PROSITE" id="PS50887">
    <property type="entry name" value="GGDEF"/>
    <property type="match status" value="1"/>
</dbReference>
<dbReference type="InterPro" id="IPR001633">
    <property type="entry name" value="EAL_dom"/>
</dbReference>
<feature type="transmembrane region" description="Helical" evidence="1">
    <location>
        <begin position="55"/>
        <end position="81"/>
    </location>
</feature>
<keyword evidence="1" id="KW-0812">Transmembrane</keyword>
<reference evidence="4 5" key="1">
    <citation type="submission" date="2018-09" db="EMBL/GenBank/DDBJ databases">
        <title>Identification of marine bacteria producing industrial enzymes.</title>
        <authorList>
            <person name="Cheng T.H."/>
            <person name="Saidin J."/>
            <person name="Muhd D.D."/>
            <person name="Isa M.N.M."/>
            <person name="Bakar M.F.A."/>
            <person name="Ismail N."/>
        </authorList>
    </citation>
    <scope>NUCLEOTIDE SEQUENCE [LARGE SCALE GENOMIC DNA]</scope>
    <source>
        <strain evidence="4 5">MNAD 1.6</strain>
    </source>
</reference>
<accession>A0A3A3EY66</accession>
<protein>
    <submittedName>
        <fullName evidence="4">GGDEF domain-containing protein</fullName>
    </submittedName>
</protein>
<evidence type="ECO:0000259" key="2">
    <source>
        <dbReference type="PROSITE" id="PS50883"/>
    </source>
</evidence>
<dbReference type="PROSITE" id="PS50883">
    <property type="entry name" value="EAL"/>
    <property type="match status" value="1"/>
</dbReference>
<dbReference type="Pfam" id="PF00990">
    <property type="entry name" value="GGDEF"/>
    <property type="match status" value="1"/>
</dbReference>
<dbReference type="Pfam" id="PF00563">
    <property type="entry name" value="EAL"/>
    <property type="match status" value="1"/>
</dbReference>
<dbReference type="Proteomes" id="UP000265938">
    <property type="component" value="Unassembled WGS sequence"/>
</dbReference>
<dbReference type="Gene3D" id="3.30.70.270">
    <property type="match status" value="1"/>
</dbReference>
<evidence type="ECO:0000313" key="4">
    <source>
        <dbReference type="EMBL" id="RJF33758.1"/>
    </source>
</evidence>
<dbReference type="SUPFAM" id="SSF141868">
    <property type="entry name" value="EAL domain-like"/>
    <property type="match status" value="1"/>
</dbReference>
<organism evidence="4 5">
    <name type="scientific">Pseudoalteromonas gelatinilytica</name>
    <dbReference type="NCBI Taxonomy" id="1703256"/>
    <lineage>
        <taxon>Bacteria</taxon>
        <taxon>Pseudomonadati</taxon>
        <taxon>Pseudomonadota</taxon>
        <taxon>Gammaproteobacteria</taxon>
        <taxon>Alteromonadales</taxon>
        <taxon>Pseudoalteromonadaceae</taxon>
        <taxon>Pseudoalteromonas</taxon>
    </lineage>
</organism>
<keyword evidence="1" id="KW-0472">Membrane</keyword>
<dbReference type="InterPro" id="IPR029787">
    <property type="entry name" value="Nucleotide_cyclase"/>
</dbReference>
<gene>
    <name evidence="4" type="ORF">D4741_17570</name>
</gene>
<keyword evidence="1" id="KW-1133">Transmembrane helix</keyword>
<feature type="domain" description="GGDEF" evidence="3">
    <location>
        <begin position="180"/>
        <end position="322"/>
    </location>
</feature>
<feature type="domain" description="EAL" evidence="2">
    <location>
        <begin position="328"/>
        <end position="584"/>
    </location>
</feature>
<evidence type="ECO:0000313" key="5">
    <source>
        <dbReference type="Proteomes" id="UP000265938"/>
    </source>
</evidence>
<dbReference type="SUPFAM" id="SSF55073">
    <property type="entry name" value="Nucleotide cyclase"/>
    <property type="match status" value="1"/>
</dbReference>
<evidence type="ECO:0000259" key="3">
    <source>
        <dbReference type="PROSITE" id="PS50887"/>
    </source>
</evidence>
<feature type="transmembrane region" description="Helical" evidence="1">
    <location>
        <begin position="87"/>
        <end position="108"/>
    </location>
</feature>
<name>A0A3A3EY66_9GAMM</name>
<dbReference type="InterPro" id="IPR050706">
    <property type="entry name" value="Cyclic-di-GMP_PDE-like"/>
</dbReference>
<comment type="caution">
    <text evidence="4">The sequence shown here is derived from an EMBL/GenBank/DDBJ whole genome shotgun (WGS) entry which is preliminary data.</text>
</comment>
<dbReference type="PANTHER" id="PTHR33121">
    <property type="entry name" value="CYCLIC DI-GMP PHOSPHODIESTERASE PDEF"/>
    <property type="match status" value="1"/>
</dbReference>
<evidence type="ECO:0000256" key="1">
    <source>
        <dbReference type="SAM" id="Phobius"/>
    </source>
</evidence>
<dbReference type="GO" id="GO:0071111">
    <property type="term" value="F:cyclic-guanylate-specific phosphodiesterase activity"/>
    <property type="evidence" value="ECO:0007669"/>
    <property type="project" value="InterPro"/>
</dbReference>
<dbReference type="SMART" id="SM00052">
    <property type="entry name" value="EAL"/>
    <property type="match status" value="1"/>
</dbReference>
<dbReference type="InterPro" id="IPR000160">
    <property type="entry name" value="GGDEF_dom"/>
</dbReference>
<dbReference type="AlphaFoldDB" id="A0A3A3EY66"/>
<dbReference type="InterPro" id="IPR043128">
    <property type="entry name" value="Rev_trsase/Diguanyl_cyclase"/>
</dbReference>
<dbReference type="SMART" id="SM00267">
    <property type="entry name" value="GGDEF"/>
    <property type="match status" value="1"/>
</dbReference>
<dbReference type="CDD" id="cd01948">
    <property type="entry name" value="EAL"/>
    <property type="match status" value="1"/>
</dbReference>
<dbReference type="InterPro" id="IPR035919">
    <property type="entry name" value="EAL_sf"/>
</dbReference>
<feature type="transmembrane region" description="Helical" evidence="1">
    <location>
        <begin position="115"/>
        <end position="134"/>
    </location>
</feature>
<dbReference type="EMBL" id="QYSE01000005">
    <property type="protein sequence ID" value="RJF33758.1"/>
    <property type="molecule type" value="Genomic_DNA"/>
</dbReference>
<feature type="transmembrane region" description="Helical" evidence="1">
    <location>
        <begin position="24"/>
        <end position="43"/>
    </location>
</feature>
<proteinExistence type="predicted"/>
<dbReference type="Gene3D" id="3.20.20.450">
    <property type="entry name" value="EAL domain"/>
    <property type="match status" value="1"/>
</dbReference>